<reference evidence="2 3" key="1">
    <citation type="submission" date="2016-07" db="EMBL/GenBank/DDBJ databases">
        <authorList>
            <person name="Lefevre C.T."/>
        </authorList>
    </citation>
    <scope>NUCLEOTIDE SEQUENCE [LARGE SCALE GENOMIC DNA]</scope>
    <source>
        <strain evidence="2">PR1</strain>
    </source>
</reference>
<dbReference type="AlphaFoldDB" id="A0A1C3RFV0"/>
<dbReference type="STRING" id="1867952.MTBPR1_180005"/>
<gene>
    <name evidence="2" type="ORF">MTBPR1_180005</name>
</gene>
<feature type="compositionally biased region" description="Low complexity" evidence="1">
    <location>
        <begin position="97"/>
        <end position="114"/>
    </location>
</feature>
<feature type="compositionally biased region" description="Basic residues" evidence="1">
    <location>
        <begin position="115"/>
        <end position="126"/>
    </location>
</feature>
<feature type="region of interest" description="Disordered" evidence="1">
    <location>
        <begin position="1"/>
        <end position="140"/>
    </location>
</feature>
<evidence type="ECO:0000256" key="1">
    <source>
        <dbReference type="SAM" id="MobiDB-lite"/>
    </source>
</evidence>
<proteinExistence type="predicted"/>
<feature type="compositionally biased region" description="Low complexity" evidence="1">
    <location>
        <begin position="76"/>
        <end position="87"/>
    </location>
</feature>
<accession>A0A1C3RFV0</accession>
<name>A0A1C3RFV0_9PROT</name>
<dbReference type="Proteomes" id="UP000231658">
    <property type="component" value="Unassembled WGS sequence"/>
</dbReference>
<dbReference type="RefSeq" id="WP_069186781.1">
    <property type="nucleotide sequence ID" value="NZ_FLYE01000010.1"/>
</dbReference>
<protein>
    <submittedName>
        <fullName evidence="2">Uncharacterized protein</fullName>
    </submittedName>
</protein>
<dbReference type="OrthoDB" id="9830228at2"/>
<evidence type="ECO:0000313" key="2">
    <source>
        <dbReference type="EMBL" id="SCA56092.1"/>
    </source>
</evidence>
<keyword evidence="3" id="KW-1185">Reference proteome</keyword>
<feature type="compositionally biased region" description="Basic and acidic residues" evidence="1">
    <location>
        <begin position="1"/>
        <end position="12"/>
    </location>
</feature>
<evidence type="ECO:0000313" key="3">
    <source>
        <dbReference type="Proteomes" id="UP000231658"/>
    </source>
</evidence>
<feature type="compositionally biased region" description="Basic and acidic residues" evidence="1">
    <location>
        <begin position="52"/>
        <end position="63"/>
    </location>
</feature>
<feature type="compositionally biased region" description="Low complexity" evidence="1">
    <location>
        <begin position="365"/>
        <end position="375"/>
    </location>
</feature>
<feature type="compositionally biased region" description="Basic and acidic residues" evidence="1">
    <location>
        <begin position="223"/>
        <end position="238"/>
    </location>
</feature>
<organism evidence="2 3">
    <name type="scientific">Candidatus Terasakiella magnetica</name>
    <dbReference type="NCBI Taxonomy" id="1867952"/>
    <lineage>
        <taxon>Bacteria</taxon>
        <taxon>Pseudomonadati</taxon>
        <taxon>Pseudomonadota</taxon>
        <taxon>Alphaproteobacteria</taxon>
        <taxon>Rhodospirillales</taxon>
        <taxon>Terasakiellaceae</taxon>
        <taxon>Terasakiella</taxon>
    </lineage>
</organism>
<feature type="region of interest" description="Disordered" evidence="1">
    <location>
        <begin position="343"/>
        <end position="426"/>
    </location>
</feature>
<feature type="compositionally biased region" description="Basic and acidic residues" evidence="1">
    <location>
        <begin position="379"/>
        <end position="396"/>
    </location>
</feature>
<dbReference type="EMBL" id="FLYE01000010">
    <property type="protein sequence ID" value="SCA56092.1"/>
    <property type="molecule type" value="Genomic_DNA"/>
</dbReference>
<sequence>MANDPKDPKNDVDELQFDMLGGSDPAPKENPKPKAKPAVKKTPAPKKAPVVKKAEEKEPDQKVVKPAAKTPRKTTKTAPAKTAVSAKKTTDEKKPAPKVAAKPKAPAKAPAKATTKPRAKPKPAPKKKAEPVKEPEPEPVSALLQDAFSASPWAGALMGQGAQPIVMPEEIIHPEVVEEPKAAPAVQAVEKKPEEKVEAVAVVKEEISQAKGDETTQQTETQVVEKMKAPESEPVKEADEITVKAVKVDAPAPEASPVFKNARGVEIDSPWLSLNNEPAKELAAEPIVYKAHGKPVEQKVVMTSGAQAEEPQAVDPYYYEEPRRKGRLKRGERKAMRARNIEHWLNEKESGGLEASVDKAVQPSVTDQAAVAQTPAPTPHEKPQTVEASPWRKEEVDVPQELAKAPEPVAQPRRSKRKKQTVWTKNSADQTMRLSERNKLNKADVSPKEIAVEGVASGIINVLGDGVELVVDTAKGAVASIGEQPTRRLDDDEILVENIARGTVDALGSGVEAIVDAGACAGKGVAQGVGYGVQSVKDGASRLKNAGSGAVNGFVDGIKKPTSSKD</sequence>
<feature type="region of interest" description="Disordered" evidence="1">
    <location>
        <begin position="211"/>
        <end position="238"/>
    </location>
</feature>
<feature type="compositionally biased region" description="Basic and acidic residues" evidence="1">
    <location>
        <begin position="127"/>
        <end position="136"/>
    </location>
</feature>